<feature type="region of interest" description="Disordered" evidence="8">
    <location>
        <begin position="163"/>
        <end position="184"/>
    </location>
</feature>
<dbReference type="InterPro" id="IPR046530">
    <property type="entry name" value="BIM1-like_dom"/>
</dbReference>
<evidence type="ECO:0000313" key="11">
    <source>
        <dbReference type="EMBL" id="KAF1925433.1"/>
    </source>
</evidence>
<dbReference type="GO" id="GO:0098552">
    <property type="term" value="C:side of membrane"/>
    <property type="evidence" value="ECO:0007669"/>
    <property type="project" value="UniProtKB-KW"/>
</dbReference>
<keyword evidence="3" id="KW-0336">GPI-anchor</keyword>
<dbReference type="AlphaFoldDB" id="A0A6A5RD76"/>
<keyword evidence="6" id="KW-0325">Glycoprotein</keyword>
<evidence type="ECO:0000256" key="4">
    <source>
        <dbReference type="ARBA" id="ARBA00022729"/>
    </source>
</evidence>
<evidence type="ECO:0000256" key="5">
    <source>
        <dbReference type="ARBA" id="ARBA00023136"/>
    </source>
</evidence>
<evidence type="ECO:0000259" key="10">
    <source>
        <dbReference type="Pfam" id="PF20238"/>
    </source>
</evidence>
<evidence type="ECO:0000313" key="12">
    <source>
        <dbReference type="Proteomes" id="UP000800082"/>
    </source>
</evidence>
<dbReference type="RefSeq" id="XP_033445685.1">
    <property type="nucleotide sequence ID" value="XM_033593565.1"/>
</dbReference>
<feature type="domain" description="Copper acquisition factor BIM1-like" evidence="10">
    <location>
        <begin position="17"/>
        <end position="160"/>
    </location>
</feature>
<evidence type="ECO:0000256" key="9">
    <source>
        <dbReference type="SAM" id="SignalP"/>
    </source>
</evidence>
<dbReference type="PANTHER" id="PTHR34992">
    <property type="entry name" value="HYPHAL ANASTAMOSIS-7 PROTEIN"/>
    <property type="match status" value="1"/>
</dbReference>
<gene>
    <name evidence="11" type="ORF">M421DRAFT_423753</name>
</gene>
<name>A0A6A5RD76_9PLEO</name>
<keyword evidence="4 9" id="KW-0732">Signal</keyword>
<keyword evidence="5" id="KW-0472">Membrane</keyword>
<sequence length="225" mass="22692">MLSKSLLALALAPVALAHFELKYPTTRGFDEDKEPTFPCGGFDTVSSQRTDFPISGGPIQINLGHQQTNVAVYLAVGDNPGDGFSTVLYPQFQVSGFGNFCLGNVSIPSSLNVTAGTKATIQVITNAHGEGGLYQCADVNMVNTALSQSDYSTNCQNGTGVSVSQQNISGNPNSTSSTGTASGSASASGTGAAASATASSKSGAAQAKAATWVLGAVGLVSLAML</sequence>
<organism evidence="11 12">
    <name type="scientific">Didymella exigua CBS 183.55</name>
    <dbReference type="NCBI Taxonomy" id="1150837"/>
    <lineage>
        <taxon>Eukaryota</taxon>
        <taxon>Fungi</taxon>
        <taxon>Dikarya</taxon>
        <taxon>Ascomycota</taxon>
        <taxon>Pezizomycotina</taxon>
        <taxon>Dothideomycetes</taxon>
        <taxon>Pleosporomycetidae</taxon>
        <taxon>Pleosporales</taxon>
        <taxon>Pleosporineae</taxon>
        <taxon>Didymellaceae</taxon>
        <taxon>Didymella</taxon>
    </lineage>
</organism>
<accession>A0A6A5RD76</accession>
<evidence type="ECO:0000256" key="2">
    <source>
        <dbReference type="ARBA" id="ARBA00022475"/>
    </source>
</evidence>
<dbReference type="InterPro" id="IPR046936">
    <property type="entry name" value="BIM1-like"/>
</dbReference>
<dbReference type="Proteomes" id="UP000800082">
    <property type="component" value="Unassembled WGS sequence"/>
</dbReference>
<dbReference type="Pfam" id="PF20238">
    <property type="entry name" value="BIM1-like_dom"/>
    <property type="match status" value="1"/>
</dbReference>
<keyword evidence="2" id="KW-1003">Cell membrane</keyword>
<reference evidence="11" key="1">
    <citation type="journal article" date="2020" name="Stud. Mycol.">
        <title>101 Dothideomycetes genomes: a test case for predicting lifestyles and emergence of pathogens.</title>
        <authorList>
            <person name="Haridas S."/>
            <person name="Albert R."/>
            <person name="Binder M."/>
            <person name="Bloem J."/>
            <person name="Labutti K."/>
            <person name="Salamov A."/>
            <person name="Andreopoulos B."/>
            <person name="Baker S."/>
            <person name="Barry K."/>
            <person name="Bills G."/>
            <person name="Bluhm B."/>
            <person name="Cannon C."/>
            <person name="Castanera R."/>
            <person name="Culley D."/>
            <person name="Daum C."/>
            <person name="Ezra D."/>
            <person name="Gonzalez J."/>
            <person name="Henrissat B."/>
            <person name="Kuo A."/>
            <person name="Liang C."/>
            <person name="Lipzen A."/>
            <person name="Lutzoni F."/>
            <person name="Magnuson J."/>
            <person name="Mondo S."/>
            <person name="Nolan M."/>
            <person name="Ohm R."/>
            <person name="Pangilinan J."/>
            <person name="Park H.-J."/>
            <person name="Ramirez L."/>
            <person name="Alfaro M."/>
            <person name="Sun H."/>
            <person name="Tritt A."/>
            <person name="Yoshinaga Y."/>
            <person name="Zwiers L.-H."/>
            <person name="Turgeon B."/>
            <person name="Goodwin S."/>
            <person name="Spatafora J."/>
            <person name="Crous P."/>
            <person name="Grigoriev I."/>
        </authorList>
    </citation>
    <scope>NUCLEOTIDE SEQUENCE</scope>
    <source>
        <strain evidence="11">CBS 183.55</strain>
    </source>
</reference>
<keyword evidence="7" id="KW-0449">Lipoprotein</keyword>
<evidence type="ECO:0000256" key="6">
    <source>
        <dbReference type="ARBA" id="ARBA00023180"/>
    </source>
</evidence>
<feature type="chain" id="PRO_5025608799" description="Copper acquisition factor BIM1-like domain-containing protein" evidence="9">
    <location>
        <begin position="18"/>
        <end position="225"/>
    </location>
</feature>
<comment type="subcellular location">
    <subcellularLocation>
        <location evidence="1">Cell membrane</location>
        <topology evidence="1">Lipid-anchor</topology>
        <topology evidence="1">GPI-anchor</topology>
    </subcellularLocation>
</comment>
<protein>
    <recommendedName>
        <fullName evidence="10">Copper acquisition factor BIM1-like domain-containing protein</fullName>
    </recommendedName>
</protein>
<feature type="compositionally biased region" description="Polar residues" evidence="8">
    <location>
        <begin position="163"/>
        <end position="173"/>
    </location>
</feature>
<evidence type="ECO:0000256" key="3">
    <source>
        <dbReference type="ARBA" id="ARBA00022622"/>
    </source>
</evidence>
<dbReference type="OrthoDB" id="2146436at2759"/>
<dbReference type="PANTHER" id="PTHR34992:SF1">
    <property type="entry name" value="COPPER ACQUISITION FACTOR BIM1-LIKE DOMAIN-CONTAINING PROTEIN"/>
    <property type="match status" value="1"/>
</dbReference>
<keyword evidence="12" id="KW-1185">Reference proteome</keyword>
<dbReference type="EMBL" id="ML978984">
    <property type="protein sequence ID" value="KAF1925433.1"/>
    <property type="molecule type" value="Genomic_DNA"/>
</dbReference>
<dbReference type="GO" id="GO:0005886">
    <property type="term" value="C:plasma membrane"/>
    <property type="evidence" value="ECO:0007669"/>
    <property type="project" value="UniProtKB-SubCell"/>
</dbReference>
<feature type="compositionally biased region" description="Low complexity" evidence="8">
    <location>
        <begin position="174"/>
        <end position="184"/>
    </location>
</feature>
<evidence type="ECO:0000256" key="1">
    <source>
        <dbReference type="ARBA" id="ARBA00004609"/>
    </source>
</evidence>
<dbReference type="CDD" id="cd21176">
    <property type="entry name" value="LPMO_auxiliary-like"/>
    <property type="match status" value="1"/>
</dbReference>
<dbReference type="GeneID" id="54351233"/>
<feature type="signal peptide" evidence="9">
    <location>
        <begin position="1"/>
        <end position="17"/>
    </location>
</feature>
<evidence type="ECO:0000256" key="8">
    <source>
        <dbReference type="SAM" id="MobiDB-lite"/>
    </source>
</evidence>
<evidence type="ECO:0000256" key="7">
    <source>
        <dbReference type="ARBA" id="ARBA00023288"/>
    </source>
</evidence>
<proteinExistence type="predicted"/>